<dbReference type="Proteomes" id="UP000030762">
    <property type="component" value="Unassembled WGS sequence"/>
</dbReference>
<keyword evidence="1" id="KW-0732">Signal</keyword>
<dbReference type="VEuPathDB" id="FungiDB:SDRG_01148"/>
<dbReference type="OrthoDB" id="10578558at2759"/>
<proteinExistence type="predicted"/>
<dbReference type="InParanoid" id="T0SE59"/>
<dbReference type="AlphaFoldDB" id="T0SE59"/>
<dbReference type="GeneID" id="19941875"/>
<feature type="chain" id="PRO_5007727360" evidence="1">
    <location>
        <begin position="19"/>
        <end position="146"/>
    </location>
</feature>
<evidence type="ECO:0000313" key="3">
    <source>
        <dbReference type="Proteomes" id="UP000030762"/>
    </source>
</evidence>
<keyword evidence="3" id="KW-1185">Reference proteome</keyword>
<feature type="signal peptide" evidence="1">
    <location>
        <begin position="1"/>
        <end position="18"/>
    </location>
</feature>
<gene>
    <name evidence="2" type="ORF">SDRG_01148</name>
</gene>
<evidence type="ECO:0000256" key="1">
    <source>
        <dbReference type="SAM" id="SignalP"/>
    </source>
</evidence>
<evidence type="ECO:0000313" key="2">
    <source>
        <dbReference type="EMBL" id="EQC41172.1"/>
    </source>
</evidence>
<sequence length="146" mass="16498">MVSVVLSWLSLVAPYLENDYSRPDYYASNASDLLTRSFNMERAFVPATATGWTTGVSRTEVSLSPAYPRKLLYEELSAPAPAIQSLREMDRAALDRSRLSECGVTATVVAYVFERWYQLQLAPVTLRTLLLYTSSYYMLDTTAWSK</sequence>
<reference evidence="2 3" key="1">
    <citation type="submission" date="2012-04" db="EMBL/GenBank/DDBJ databases">
        <title>The Genome Sequence of Saprolegnia declina VS20.</title>
        <authorList>
            <consortium name="The Broad Institute Genome Sequencing Platform"/>
            <person name="Russ C."/>
            <person name="Nusbaum C."/>
            <person name="Tyler B."/>
            <person name="van West P."/>
            <person name="Dieguez-Uribeondo J."/>
            <person name="de Bruijn I."/>
            <person name="Tripathy S."/>
            <person name="Jiang R."/>
            <person name="Young S.K."/>
            <person name="Zeng Q."/>
            <person name="Gargeya S."/>
            <person name="Fitzgerald M."/>
            <person name="Haas B."/>
            <person name="Abouelleil A."/>
            <person name="Alvarado L."/>
            <person name="Arachchi H.M."/>
            <person name="Berlin A."/>
            <person name="Chapman S.B."/>
            <person name="Goldberg J."/>
            <person name="Griggs A."/>
            <person name="Gujja S."/>
            <person name="Hansen M."/>
            <person name="Howarth C."/>
            <person name="Imamovic A."/>
            <person name="Larimer J."/>
            <person name="McCowen C."/>
            <person name="Montmayeur A."/>
            <person name="Murphy C."/>
            <person name="Neiman D."/>
            <person name="Pearson M."/>
            <person name="Priest M."/>
            <person name="Roberts A."/>
            <person name="Saif S."/>
            <person name="Shea T."/>
            <person name="Sisk P."/>
            <person name="Sykes S."/>
            <person name="Wortman J."/>
            <person name="Nusbaum C."/>
            <person name="Birren B."/>
        </authorList>
    </citation>
    <scope>NUCLEOTIDE SEQUENCE [LARGE SCALE GENOMIC DNA]</scope>
    <source>
        <strain evidence="2 3">VS20</strain>
    </source>
</reference>
<dbReference type="RefSeq" id="XP_008604885.1">
    <property type="nucleotide sequence ID" value="XM_008606663.1"/>
</dbReference>
<protein>
    <submittedName>
        <fullName evidence="2">Uncharacterized protein</fullName>
    </submittedName>
</protein>
<dbReference type="RefSeq" id="XP_008604886.1">
    <property type="nucleotide sequence ID" value="XM_008606664.1"/>
</dbReference>
<accession>T0SE59</accession>
<dbReference type="EMBL" id="JH767134">
    <property type="protein sequence ID" value="EQC41171.1"/>
    <property type="molecule type" value="Genomic_DNA"/>
</dbReference>
<organism evidence="2 3">
    <name type="scientific">Saprolegnia diclina (strain VS20)</name>
    <dbReference type="NCBI Taxonomy" id="1156394"/>
    <lineage>
        <taxon>Eukaryota</taxon>
        <taxon>Sar</taxon>
        <taxon>Stramenopiles</taxon>
        <taxon>Oomycota</taxon>
        <taxon>Saprolegniomycetes</taxon>
        <taxon>Saprolegniales</taxon>
        <taxon>Saprolegniaceae</taxon>
        <taxon>Saprolegnia</taxon>
    </lineage>
</organism>
<name>T0SE59_SAPDV</name>
<dbReference type="EMBL" id="JH767134">
    <property type="protein sequence ID" value="EQC41172.1"/>
    <property type="molecule type" value="Genomic_DNA"/>
</dbReference>